<evidence type="ECO:0000256" key="1">
    <source>
        <dbReference type="SAM" id="MobiDB-lite"/>
    </source>
</evidence>
<comment type="caution">
    <text evidence="2">The sequence shown here is derived from an EMBL/GenBank/DDBJ whole genome shotgun (WGS) entry which is preliminary data.</text>
</comment>
<accession>A0A9N8DNK1</accession>
<dbReference type="InterPro" id="IPR036865">
    <property type="entry name" value="CRAL-TRIO_dom_sf"/>
</dbReference>
<protein>
    <recommendedName>
        <fullName evidence="4">CRAL-TRIO domain-containing protein</fullName>
    </recommendedName>
</protein>
<evidence type="ECO:0000313" key="2">
    <source>
        <dbReference type="EMBL" id="CAB9505365.1"/>
    </source>
</evidence>
<dbReference type="AlphaFoldDB" id="A0A9N8DNK1"/>
<sequence length="303" mass="35299">MAAATATTATTTFIQEYAHKLTDAETRWALEIKQAVEARSDEIKALSDYEYAQYALVSRGDVTDALRRIQGLQEFRDEYKIDDTLEQGMDLLRKFTIQQPWFVLDVEYEAPLGHFVCVYDYGVLDPSKVDFPEDWRIYLGGLYYIFQILQSNLGAVREGIVHIVECEGMNWRNFCVEFARRNWYHMIEYYPHRNKEVSWLHTSVIANMMHAQYKSMMGQEASIIRVGCQYEGYDGRLDEVFKMPHPTVAEARLLARYETFLITRFHNQQSFQLPASIPETDDDEDSDDDTNSDNESEGDEENH</sequence>
<gene>
    <name evidence="2" type="ORF">SEMRO_228_G092820.1</name>
</gene>
<feature type="region of interest" description="Disordered" evidence="1">
    <location>
        <begin position="272"/>
        <end position="303"/>
    </location>
</feature>
<dbReference type="SUPFAM" id="SSF52087">
    <property type="entry name" value="CRAL/TRIO domain"/>
    <property type="match status" value="1"/>
</dbReference>
<name>A0A9N8DNK1_9STRA</name>
<reference evidence="2" key="1">
    <citation type="submission" date="2020-06" db="EMBL/GenBank/DDBJ databases">
        <authorList>
            <consortium name="Plant Systems Biology data submission"/>
        </authorList>
    </citation>
    <scope>NUCLEOTIDE SEQUENCE</scope>
    <source>
        <strain evidence="2">D6</strain>
    </source>
</reference>
<evidence type="ECO:0000313" key="3">
    <source>
        <dbReference type="Proteomes" id="UP001153069"/>
    </source>
</evidence>
<dbReference type="EMBL" id="CAICTM010000227">
    <property type="protein sequence ID" value="CAB9505365.1"/>
    <property type="molecule type" value="Genomic_DNA"/>
</dbReference>
<proteinExistence type="predicted"/>
<keyword evidence="3" id="KW-1185">Reference proteome</keyword>
<evidence type="ECO:0008006" key="4">
    <source>
        <dbReference type="Google" id="ProtNLM"/>
    </source>
</evidence>
<dbReference type="Proteomes" id="UP001153069">
    <property type="component" value="Unassembled WGS sequence"/>
</dbReference>
<dbReference type="Gene3D" id="3.40.525.10">
    <property type="entry name" value="CRAL-TRIO lipid binding domain"/>
    <property type="match status" value="1"/>
</dbReference>
<feature type="compositionally biased region" description="Acidic residues" evidence="1">
    <location>
        <begin position="279"/>
        <end position="303"/>
    </location>
</feature>
<organism evidence="2 3">
    <name type="scientific">Seminavis robusta</name>
    <dbReference type="NCBI Taxonomy" id="568900"/>
    <lineage>
        <taxon>Eukaryota</taxon>
        <taxon>Sar</taxon>
        <taxon>Stramenopiles</taxon>
        <taxon>Ochrophyta</taxon>
        <taxon>Bacillariophyta</taxon>
        <taxon>Bacillariophyceae</taxon>
        <taxon>Bacillariophycidae</taxon>
        <taxon>Naviculales</taxon>
        <taxon>Naviculaceae</taxon>
        <taxon>Seminavis</taxon>
    </lineage>
</organism>